<organism evidence="1 2">
    <name type="scientific">Janthinobacterium fluminis</name>
    <dbReference type="NCBI Taxonomy" id="2987524"/>
    <lineage>
        <taxon>Bacteria</taxon>
        <taxon>Pseudomonadati</taxon>
        <taxon>Pseudomonadota</taxon>
        <taxon>Betaproteobacteria</taxon>
        <taxon>Burkholderiales</taxon>
        <taxon>Oxalobacteraceae</taxon>
        <taxon>Janthinobacterium</taxon>
    </lineage>
</organism>
<sequence length="472" mass="51855">MKGDFTRNTFDPLQHFSRVLMQQGRVQLDADWNEQADIALHYLRSLAADLIGPHGGLDPAFLVQQHKNPDGQGVPFDFLVGAGNYYVNGILCESEGVAYAAQSGHGVNPTLPAIEQGAYLIYLDVWERHISCNEAPGIRETALLGPDTATRARVEWQAKLAPLSSERGDDIQFKNDYSVFRSFLENQGLYQANKGRLMAAVPRSKDVSDACVVPADNRYRGIENQLYRVEIHRGGVAWDANGENGRNQAATFKWSRENGSVTFAVSDVHVNGASNVTTVTLDDFGRDRKLGLAKDDWVELVDDDYVLRNDAQPLLRVLETDSETLTVTLEGQAGAGVGNNRARHPLLRRWDQRLDAAAAKLAEGGAPLVQVDATPAGLWLKLEDGIQVRFQAGEQYHTGDYWLIPARSGSGDIEWPRQPDPAHPDTTLPAWVGARGVAHGYAPLAALVFDKDGGLVPGTFVDLRRKLIALWT</sequence>
<dbReference type="EMBL" id="JAQQXR010000001">
    <property type="protein sequence ID" value="MDC8757000.1"/>
    <property type="molecule type" value="Genomic_DNA"/>
</dbReference>
<evidence type="ECO:0000313" key="2">
    <source>
        <dbReference type="Proteomes" id="UP001221208"/>
    </source>
</evidence>
<evidence type="ECO:0000313" key="1">
    <source>
        <dbReference type="EMBL" id="MDC8757000.1"/>
    </source>
</evidence>
<comment type="caution">
    <text evidence="1">The sequence shown here is derived from an EMBL/GenBank/DDBJ whole genome shotgun (WGS) entry which is preliminary data.</text>
</comment>
<proteinExistence type="predicted"/>
<gene>
    <name evidence="1" type="ORF">OIK44_05280</name>
</gene>
<dbReference type="Proteomes" id="UP001221208">
    <property type="component" value="Unassembled WGS sequence"/>
</dbReference>
<accession>A0ABT5JXV5</accession>
<keyword evidence="2" id="KW-1185">Reference proteome</keyword>
<dbReference type="InterPro" id="IPR045392">
    <property type="entry name" value="DUF6519"/>
</dbReference>
<protein>
    <submittedName>
        <fullName evidence="1">DUF6519 domain-containing protein</fullName>
    </submittedName>
</protein>
<dbReference type="Pfam" id="PF20129">
    <property type="entry name" value="DUF6519"/>
    <property type="match status" value="2"/>
</dbReference>
<name>A0ABT5JXV5_9BURK</name>
<dbReference type="RefSeq" id="WP_273669652.1">
    <property type="nucleotide sequence ID" value="NZ_JAQQXR010000001.1"/>
</dbReference>
<reference evidence="1 2" key="1">
    <citation type="submission" date="2022-10" db="EMBL/GenBank/DDBJ databases">
        <title>Janthinobacterium sp. hw3 Genome sequencing.</title>
        <authorList>
            <person name="Park S."/>
        </authorList>
    </citation>
    <scope>NUCLEOTIDE SEQUENCE [LARGE SCALE GENOMIC DNA]</scope>
    <source>
        <strain evidence="2">hw3</strain>
    </source>
</reference>